<keyword evidence="9 14" id="KW-0862">Zinc</keyword>
<gene>
    <name evidence="16" type="ORF">AA20_02810</name>
</gene>
<evidence type="ECO:0000256" key="8">
    <source>
        <dbReference type="ARBA" id="ARBA00022723"/>
    </source>
</evidence>
<evidence type="ECO:0000256" key="7">
    <source>
        <dbReference type="ARBA" id="ARBA00022491"/>
    </source>
</evidence>
<comment type="subunit">
    <text evidence="4">Homodimer.</text>
</comment>
<evidence type="ECO:0000256" key="3">
    <source>
        <dbReference type="ARBA" id="ARBA00007957"/>
    </source>
</evidence>
<dbReference type="PATRIC" id="fig|1447256.3.peg.540"/>
<dbReference type="Gene3D" id="3.30.1490.190">
    <property type="match status" value="1"/>
</dbReference>
<feature type="binding site" evidence="14">
    <location>
        <position position="108"/>
    </location>
    <ligand>
        <name>Zn(2+)</name>
        <dbReference type="ChEBI" id="CHEBI:29105"/>
    </ligand>
</feature>
<dbReference type="Gene3D" id="1.10.10.10">
    <property type="entry name" value="Winged helix-like DNA-binding domain superfamily/Winged helix DNA-binding domain"/>
    <property type="match status" value="1"/>
</dbReference>
<evidence type="ECO:0000256" key="13">
    <source>
        <dbReference type="ARBA" id="ARBA00023163"/>
    </source>
</evidence>
<keyword evidence="11" id="KW-0805">Transcription regulation</keyword>
<feature type="binding site" evidence="15">
    <location>
        <position position="99"/>
    </location>
    <ligand>
        <name>Fe cation</name>
        <dbReference type="ChEBI" id="CHEBI:24875"/>
    </ligand>
</feature>
<evidence type="ECO:0000256" key="15">
    <source>
        <dbReference type="PIRSR" id="PIRSR602481-2"/>
    </source>
</evidence>
<evidence type="ECO:0000256" key="12">
    <source>
        <dbReference type="ARBA" id="ARBA00023125"/>
    </source>
</evidence>
<evidence type="ECO:0000256" key="2">
    <source>
        <dbReference type="ARBA" id="ARBA00004496"/>
    </source>
</evidence>
<feature type="binding site" evidence="14">
    <location>
        <position position="105"/>
    </location>
    <ligand>
        <name>Zn(2+)</name>
        <dbReference type="ChEBI" id="CHEBI:29105"/>
    </ligand>
</feature>
<feature type="binding site" evidence="15">
    <location>
        <position position="101"/>
    </location>
    <ligand>
        <name>Fe cation</name>
        <dbReference type="ChEBI" id="CHEBI:24875"/>
    </ligand>
</feature>
<evidence type="ECO:0000313" key="17">
    <source>
        <dbReference type="Proteomes" id="UP000035514"/>
    </source>
</evidence>
<feature type="binding site" evidence="14">
    <location>
        <position position="148"/>
    </location>
    <ligand>
        <name>Zn(2+)</name>
        <dbReference type="ChEBI" id="CHEBI:29105"/>
    </ligand>
</feature>
<keyword evidence="10 15" id="KW-0408">Iron</keyword>
<accession>A0A0G9K727</accession>
<comment type="similarity">
    <text evidence="3">Belongs to the Fur family.</text>
</comment>
<evidence type="ECO:0000256" key="6">
    <source>
        <dbReference type="ARBA" id="ARBA00022490"/>
    </source>
</evidence>
<dbReference type="GO" id="GO:0005737">
    <property type="term" value="C:cytoplasm"/>
    <property type="evidence" value="ECO:0007669"/>
    <property type="project" value="UniProtKB-SubCell"/>
</dbReference>
<reference evidence="16 17" key="1">
    <citation type="submission" date="2014-01" db="EMBL/GenBank/DDBJ databases">
        <title>Development of a Comparative Genomic Fingerprinting Assay for High Resolution Genotyping of Arcobacter butzleri.</title>
        <authorList>
            <person name="Webb A.L."/>
            <person name="Inglis G.D."/>
            <person name="Kruczkiewicz P."/>
            <person name="Selinger L.B."/>
            <person name="Taboada E.N."/>
        </authorList>
    </citation>
    <scope>NUCLEOTIDE SEQUENCE [LARGE SCALE GENOMIC DNA]</scope>
    <source>
        <strain evidence="16 17">L348</strain>
    </source>
</reference>
<evidence type="ECO:0000256" key="1">
    <source>
        <dbReference type="ARBA" id="ARBA00002997"/>
    </source>
</evidence>
<dbReference type="GO" id="GO:0003700">
    <property type="term" value="F:DNA-binding transcription factor activity"/>
    <property type="evidence" value="ECO:0007669"/>
    <property type="project" value="InterPro"/>
</dbReference>
<dbReference type="Pfam" id="PF01475">
    <property type="entry name" value="FUR"/>
    <property type="match status" value="1"/>
</dbReference>
<feature type="binding site" evidence="15">
    <location>
        <position position="137"/>
    </location>
    <ligand>
        <name>Fe cation</name>
        <dbReference type="ChEBI" id="CHEBI:24875"/>
    </ligand>
</feature>
<dbReference type="CDD" id="cd07153">
    <property type="entry name" value="Fur_like"/>
    <property type="match status" value="1"/>
</dbReference>
<evidence type="ECO:0000256" key="11">
    <source>
        <dbReference type="ARBA" id="ARBA00023015"/>
    </source>
</evidence>
<evidence type="ECO:0000313" key="16">
    <source>
        <dbReference type="EMBL" id="KLE01605.1"/>
    </source>
</evidence>
<evidence type="ECO:0000256" key="9">
    <source>
        <dbReference type="ARBA" id="ARBA00022833"/>
    </source>
</evidence>
<name>A0A0G9K727_9BACT</name>
<evidence type="ECO:0000256" key="4">
    <source>
        <dbReference type="ARBA" id="ARBA00011738"/>
    </source>
</evidence>
<dbReference type="EMBL" id="JAIQ01000063">
    <property type="protein sequence ID" value="KLE01605.1"/>
    <property type="molecule type" value="Genomic_DNA"/>
</dbReference>
<keyword evidence="13" id="KW-0804">Transcription</keyword>
<organism evidence="16 17">
    <name type="scientific">Aliarcobacter butzleri L348</name>
    <dbReference type="NCBI Taxonomy" id="1447256"/>
    <lineage>
        <taxon>Bacteria</taxon>
        <taxon>Pseudomonadati</taxon>
        <taxon>Campylobacterota</taxon>
        <taxon>Epsilonproteobacteria</taxon>
        <taxon>Campylobacterales</taxon>
        <taxon>Arcobacteraceae</taxon>
        <taxon>Aliarcobacter</taxon>
    </lineage>
</organism>
<comment type="function">
    <text evidence="1">Acts as a global negative controlling element, employing Fe(2+) as a cofactor to bind the operator of the repressed genes.</text>
</comment>
<dbReference type="AlphaFoldDB" id="A0A0G9K727"/>
<dbReference type="InterPro" id="IPR043135">
    <property type="entry name" value="Fur_C"/>
</dbReference>
<keyword evidence="8 14" id="KW-0479">Metal-binding</keyword>
<dbReference type="PANTHER" id="PTHR33202:SF7">
    <property type="entry name" value="FERRIC UPTAKE REGULATION PROTEIN"/>
    <property type="match status" value="1"/>
</dbReference>
<dbReference type="InterPro" id="IPR036390">
    <property type="entry name" value="WH_DNA-bd_sf"/>
</dbReference>
<feature type="binding site" evidence="15">
    <location>
        <position position="120"/>
    </location>
    <ligand>
        <name>Fe cation</name>
        <dbReference type="ChEBI" id="CHEBI:24875"/>
    </ligand>
</feature>
<dbReference type="GO" id="GO:0045892">
    <property type="term" value="P:negative regulation of DNA-templated transcription"/>
    <property type="evidence" value="ECO:0007669"/>
    <property type="project" value="TreeGrafter"/>
</dbReference>
<dbReference type="InterPro" id="IPR002481">
    <property type="entry name" value="FUR"/>
</dbReference>
<keyword evidence="12" id="KW-0238">DNA-binding</keyword>
<dbReference type="GO" id="GO:0008270">
    <property type="term" value="F:zinc ion binding"/>
    <property type="evidence" value="ECO:0007669"/>
    <property type="project" value="TreeGrafter"/>
</dbReference>
<evidence type="ECO:0000256" key="14">
    <source>
        <dbReference type="PIRSR" id="PIRSR602481-1"/>
    </source>
</evidence>
<dbReference type="RefSeq" id="WP_050071765.1">
    <property type="nucleotide sequence ID" value="NZ_JAIQ01000063.1"/>
</dbReference>
<proteinExistence type="inferred from homology"/>
<dbReference type="PANTHER" id="PTHR33202">
    <property type="entry name" value="ZINC UPTAKE REGULATION PROTEIN"/>
    <property type="match status" value="1"/>
</dbReference>
<comment type="cofactor">
    <cofactor evidence="15">
        <name>Mn(2+)</name>
        <dbReference type="ChEBI" id="CHEBI:29035"/>
    </cofactor>
    <cofactor evidence="15">
        <name>Fe(2+)</name>
        <dbReference type="ChEBI" id="CHEBI:29033"/>
    </cofactor>
    <text evidence="15">Binds 1 Mn(2+) or Fe(2+) ion per subunit.</text>
</comment>
<comment type="cofactor">
    <cofactor evidence="14">
        <name>Zn(2+)</name>
        <dbReference type="ChEBI" id="CHEBI:29105"/>
    </cofactor>
    <text evidence="14">Binds 1 zinc ion per subunit.</text>
</comment>
<evidence type="ECO:0000256" key="5">
    <source>
        <dbReference type="ARBA" id="ARBA00020910"/>
    </source>
</evidence>
<dbReference type="InterPro" id="IPR036388">
    <property type="entry name" value="WH-like_DNA-bd_sf"/>
</dbReference>
<comment type="caution">
    <text evidence="16">The sequence shown here is derived from an EMBL/GenBank/DDBJ whole genome shotgun (WGS) entry which is preliminary data.</text>
</comment>
<dbReference type="SUPFAM" id="SSF46785">
    <property type="entry name" value="Winged helix' DNA-binding domain"/>
    <property type="match status" value="1"/>
</dbReference>
<comment type="subcellular location">
    <subcellularLocation>
        <location evidence="2">Cytoplasm</location>
    </subcellularLocation>
</comment>
<dbReference type="Proteomes" id="UP000035514">
    <property type="component" value="Unassembled WGS sequence"/>
</dbReference>
<keyword evidence="7" id="KW-0678">Repressor</keyword>
<dbReference type="GO" id="GO:0000976">
    <property type="term" value="F:transcription cis-regulatory region binding"/>
    <property type="evidence" value="ECO:0007669"/>
    <property type="project" value="TreeGrafter"/>
</dbReference>
<dbReference type="GO" id="GO:1900376">
    <property type="term" value="P:regulation of secondary metabolite biosynthetic process"/>
    <property type="evidence" value="ECO:0007669"/>
    <property type="project" value="TreeGrafter"/>
</dbReference>
<evidence type="ECO:0000256" key="10">
    <source>
        <dbReference type="ARBA" id="ARBA00023004"/>
    </source>
</evidence>
<feature type="binding site" evidence="14">
    <location>
        <position position="145"/>
    </location>
    <ligand>
        <name>Zn(2+)</name>
        <dbReference type="ChEBI" id="CHEBI:29105"/>
    </ligand>
</feature>
<sequence length="155" mass="18240">MENSQEMAFNIFLDSFKKNVSKVGFKNTIQKDYILKTLYLSKKHLTADDIFLEIKEKYNMSIGMATIYNAIKFLHEMHLVNLLNIGDGTIRYEFNHEIHHDHLICTNCSSIIEFTDEIIEEQQNTIAKKYDFYLKEHIMILYGICEKCQKVDSNS</sequence>
<dbReference type="FunFam" id="3.30.1490.190:FF:000001">
    <property type="entry name" value="Ferric uptake regulation protein"/>
    <property type="match status" value="1"/>
</dbReference>
<protein>
    <recommendedName>
        <fullName evidence="5">Ferric uptake regulation protein</fullName>
    </recommendedName>
</protein>
<keyword evidence="6" id="KW-0963">Cytoplasm</keyword>